<keyword evidence="3" id="KW-1185">Reference proteome</keyword>
<gene>
    <name evidence="2" type="ORF">EA187_13185</name>
</gene>
<comment type="caution">
    <text evidence="2">The sequence shown here is derived from an EMBL/GenBank/DDBJ whole genome shotgun (WGS) entry which is preliminary data.</text>
</comment>
<dbReference type="InterPro" id="IPR025309">
    <property type="entry name" value="KTSC_dom"/>
</dbReference>
<proteinExistence type="predicted"/>
<reference evidence="2 3" key="1">
    <citation type="submission" date="2019-01" db="EMBL/GenBank/DDBJ databases">
        <title>Lujinxingia litoralis gen. nov., sp. nov. and Lujinxingia sediminis gen. nov., sp. nov., new members in the order Bradymonadales, isolated from coastal sediment.</title>
        <authorList>
            <person name="Li C.-M."/>
        </authorList>
    </citation>
    <scope>NUCLEOTIDE SEQUENCE [LARGE SCALE GENOMIC DNA]</scope>
    <source>
        <strain evidence="2 3">SEH01</strain>
    </source>
</reference>
<dbReference type="Pfam" id="PF13619">
    <property type="entry name" value="KTSC"/>
    <property type="match status" value="1"/>
</dbReference>
<evidence type="ECO:0000259" key="1">
    <source>
        <dbReference type="Pfam" id="PF13619"/>
    </source>
</evidence>
<dbReference type="RefSeq" id="WP_127780559.1">
    <property type="nucleotide sequence ID" value="NZ_SADD01000007.1"/>
</dbReference>
<name>A0ABY0CRW0_9DELT</name>
<dbReference type="EMBL" id="SADD01000007">
    <property type="protein sequence ID" value="RVU43161.1"/>
    <property type="molecule type" value="Genomic_DNA"/>
</dbReference>
<accession>A0ABY0CRW0</accession>
<evidence type="ECO:0000313" key="3">
    <source>
        <dbReference type="Proteomes" id="UP000282926"/>
    </source>
</evidence>
<dbReference type="Proteomes" id="UP000282926">
    <property type="component" value="Unassembled WGS sequence"/>
</dbReference>
<protein>
    <submittedName>
        <fullName evidence="2">KTSC domain-containing protein</fullName>
    </submittedName>
</protein>
<evidence type="ECO:0000313" key="2">
    <source>
        <dbReference type="EMBL" id="RVU43161.1"/>
    </source>
</evidence>
<organism evidence="2 3">
    <name type="scientific">Lujinxingia sediminis</name>
    <dbReference type="NCBI Taxonomy" id="2480984"/>
    <lineage>
        <taxon>Bacteria</taxon>
        <taxon>Deltaproteobacteria</taxon>
        <taxon>Bradymonadales</taxon>
        <taxon>Lujinxingiaceae</taxon>
        <taxon>Lujinxingia</taxon>
    </lineage>
</organism>
<sequence length="70" mass="8039">MEREFVHSSNVVSVGYSESEMILEVEFHGGSVYQYYGVPEFVYEEMMTAPSKGKFLAAQIKNQYAFSRVE</sequence>
<feature type="domain" description="KTSC" evidence="1">
    <location>
        <begin position="8"/>
        <end position="64"/>
    </location>
</feature>